<sequence length="177" mass="19848">VREFLDDSDESLGLFANFKGPYYILEVEAHNEYLIACSEMGFFVSATGRRSRVGDISVNGSILSLEMCQRSLFLCDDDHIQVCMVMPAGQHNDLRLVETLHARGIRLLGRARASDAIYVSWTWKDVRCISKIFAFPVDSSSYSDLSVGTGGEFSFTSSLEENLERYNESGDIIHDNL</sequence>
<proteinExistence type="predicted"/>
<organism evidence="2 3">
    <name type="scientific">Tropilaelaps mercedesae</name>
    <dbReference type="NCBI Taxonomy" id="418985"/>
    <lineage>
        <taxon>Eukaryota</taxon>
        <taxon>Metazoa</taxon>
        <taxon>Ecdysozoa</taxon>
        <taxon>Arthropoda</taxon>
        <taxon>Chelicerata</taxon>
        <taxon>Arachnida</taxon>
        <taxon>Acari</taxon>
        <taxon>Parasitiformes</taxon>
        <taxon>Mesostigmata</taxon>
        <taxon>Gamasina</taxon>
        <taxon>Dermanyssoidea</taxon>
        <taxon>Laelapidae</taxon>
        <taxon>Tropilaelaps</taxon>
    </lineage>
</organism>
<evidence type="ECO:0000259" key="1">
    <source>
        <dbReference type="Pfam" id="PF00780"/>
    </source>
</evidence>
<evidence type="ECO:0000313" key="2">
    <source>
        <dbReference type="EMBL" id="OQR66486.1"/>
    </source>
</evidence>
<dbReference type="EMBL" id="MNPL01032279">
    <property type="protein sequence ID" value="OQR66486.1"/>
    <property type="molecule type" value="Genomic_DNA"/>
</dbReference>
<dbReference type="InParanoid" id="A0A1V9WZE5"/>
<reference evidence="2 3" key="1">
    <citation type="journal article" date="2017" name="Gigascience">
        <title>Draft genome of the honey bee ectoparasitic mite, Tropilaelaps mercedesae, is shaped by the parasitic life history.</title>
        <authorList>
            <person name="Dong X."/>
            <person name="Armstrong S.D."/>
            <person name="Xia D."/>
            <person name="Makepeace B.L."/>
            <person name="Darby A.C."/>
            <person name="Kadowaki T."/>
        </authorList>
    </citation>
    <scope>NUCLEOTIDE SEQUENCE [LARGE SCALE GENOMIC DNA]</scope>
    <source>
        <strain evidence="2">Wuxi-XJTLU</strain>
    </source>
</reference>
<feature type="domain" description="CNH" evidence="1">
    <location>
        <begin position="21"/>
        <end position="106"/>
    </location>
</feature>
<gene>
    <name evidence="2" type="ORF">BIW11_02340</name>
</gene>
<keyword evidence="3" id="KW-1185">Reference proteome</keyword>
<dbReference type="Pfam" id="PF00780">
    <property type="entry name" value="CNH"/>
    <property type="match status" value="1"/>
</dbReference>
<dbReference type="Proteomes" id="UP000192247">
    <property type="component" value="Unassembled WGS sequence"/>
</dbReference>
<protein>
    <recommendedName>
        <fullName evidence="1">CNH domain-containing protein</fullName>
    </recommendedName>
</protein>
<accession>A0A1V9WZE5</accession>
<dbReference type="AlphaFoldDB" id="A0A1V9WZE5"/>
<comment type="caution">
    <text evidence="2">The sequence shown here is derived from an EMBL/GenBank/DDBJ whole genome shotgun (WGS) entry which is preliminary data.</text>
</comment>
<name>A0A1V9WZE5_9ACAR</name>
<dbReference type="InterPro" id="IPR001180">
    <property type="entry name" value="CNH_dom"/>
</dbReference>
<evidence type="ECO:0000313" key="3">
    <source>
        <dbReference type="Proteomes" id="UP000192247"/>
    </source>
</evidence>
<feature type="non-terminal residue" evidence="2">
    <location>
        <position position="1"/>
    </location>
</feature>